<dbReference type="EMBL" id="SSMQ01000012">
    <property type="protein sequence ID" value="TKD08830.1"/>
    <property type="molecule type" value="Genomic_DNA"/>
</dbReference>
<accession>A0A4U1JDD3</accession>
<sequence length="59" mass="6089">MLASYAKMSGSAARPRVLTNGVTRSSRLIDAAVVGGPVTLAPLSTRRAARAKHLAGERA</sequence>
<evidence type="ECO:0000313" key="1">
    <source>
        <dbReference type="EMBL" id="TKD08830.1"/>
    </source>
</evidence>
<dbReference type="RefSeq" id="WP_136929428.1">
    <property type="nucleotide sequence ID" value="NZ_SSMQ01000012.1"/>
</dbReference>
<protein>
    <submittedName>
        <fullName evidence="1">Uncharacterized protein</fullName>
    </submittedName>
</protein>
<keyword evidence="2" id="KW-1185">Reference proteome</keyword>
<comment type="caution">
    <text evidence="1">The sequence shown here is derived from an EMBL/GenBank/DDBJ whole genome shotgun (WGS) entry which is preliminary data.</text>
</comment>
<name>A0A4U1JDD3_9BACT</name>
<dbReference type="AlphaFoldDB" id="A0A4U1JDD3"/>
<evidence type="ECO:0000313" key="2">
    <source>
        <dbReference type="Proteomes" id="UP000309215"/>
    </source>
</evidence>
<gene>
    <name evidence="1" type="ORF">E8A74_13635</name>
</gene>
<reference evidence="1 2" key="1">
    <citation type="submission" date="2019-04" db="EMBL/GenBank/DDBJ databases">
        <authorList>
            <person name="Li Y."/>
            <person name="Wang J."/>
        </authorList>
    </citation>
    <scope>NUCLEOTIDE SEQUENCE [LARGE SCALE GENOMIC DNA]</scope>
    <source>
        <strain evidence="1 2">DSM 14668</strain>
    </source>
</reference>
<proteinExistence type="predicted"/>
<dbReference type="Proteomes" id="UP000309215">
    <property type="component" value="Unassembled WGS sequence"/>
</dbReference>
<organism evidence="1 2">
    <name type="scientific">Polyangium fumosum</name>
    <dbReference type="NCBI Taxonomy" id="889272"/>
    <lineage>
        <taxon>Bacteria</taxon>
        <taxon>Pseudomonadati</taxon>
        <taxon>Myxococcota</taxon>
        <taxon>Polyangia</taxon>
        <taxon>Polyangiales</taxon>
        <taxon>Polyangiaceae</taxon>
        <taxon>Polyangium</taxon>
    </lineage>
</organism>